<comment type="caution">
    <text evidence="2">The sequence shown here is derived from an EMBL/GenBank/DDBJ whole genome shotgun (WGS) entry which is preliminary data.</text>
</comment>
<dbReference type="Proteomes" id="UP000198287">
    <property type="component" value="Unassembled WGS sequence"/>
</dbReference>
<feature type="transmembrane region" description="Helical" evidence="1">
    <location>
        <begin position="43"/>
        <end position="67"/>
    </location>
</feature>
<keyword evidence="3" id="KW-1185">Reference proteome</keyword>
<feature type="transmembrane region" description="Helical" evidence="1">
    <location>
        <begin position="316"/>
        <end position="340"/>
    </location>
</feature>
<sequence length="414" mass="46257">MRKSLLWTAFNNWERAYRFLWTQPLRWDPSSSRLVYTDRPDKLVTFGVLVAMEGFFVLLPCLGVLAICKSPNSKSCNLPTKDVVMMGVVVFIVIMGILGDVAILTHGRYIAAGCNQLFAMESASPVPSMYSELGKLQACAARKVDMVEVGLNLAVILVAIYPYFFITFSIFANVDPMYNCATQFFPGSTKPAPLTIPTLINKIIFFSIRLAIQLPTAIQDSRVYGLGCCVLLISGKEILRGIYKLGTNNVLGVICDTRYGRSRRIFLYYARIHLVTQMLHDVLSNTICVVLGSGFVISVAATFSTIRLHHVIPMPFFLLCPATSGLLGLILVLLFEMTIAPHNAAKELMKKWKLAILRSHEKKYLETKLTSIRVILWTVRIGNLRIFNLKNSTRTLYYTTIADTTINALVSSSK</sequence>
<keyword evidence="1" id="KW-0812">Transmembrane</keyword>
<proteinExistence type="predicted"/>
<name>A0A226E9N3_FOLCA</name>
<evidence type="ECO:0000313" key="2">
    <source>
        <dbReference type="EMBL" id="OXA54332.1"/>
    </source>
</evidence>
<feature type="transmembrane region" description="Helical" evidence="1">
    <location>
        <begin position="192"/>
        <end position="212"/>
    </location>
</feature>
<evidence type="ECO:0000256" key="1">
    <source>
        <dbReference type="SAM" id="Phobius"/>
    </source>
</evidence>
<keyword evidence="1" id="KW-1133">Transmembrane helix</keyword>
<keyword evidence="1" id="KW-0472">Membrane</keyword>
<accession>A0A226E9N3</accession>
<gene>
    <name evidence="2" type="ORF">Fcan01_10467</name>
</gene>
<organism evidence="2 3">
    <name type="scientific">Folsomia candida</name>
    <name type="common">Springtail</name>
    <dbReference type="NCBI Taxonomy" id="158441"/>
    <lineage>
        <taxon>Eukaryota</taxon>
        <taxon>Metazoa</taxon>
        <taxon>Ecdysozoa</taxon>
        <taxon>Arthropoda</taxon>
        <taxon>Hexapoda</taxon>
        <taxon>Collembola</taxon>
        <taxon>Entomobryomorpha</taxon>
        <taxon>Isotomoidea</taxon>
        <taxon>Isotomidae</taxon>
        <taxon>Proisotominae</taxon>
        <taxon>Folsomia</taxon>
    </lineage>
</organism>
<evidence type="ECO:0000313" key="3">
    <source>
        <dbReference type="Proteomes" id="UP000198287"/>
    </source>
</evidence>
<protein>
    <submittedName>
        <fullName evidence="2">Uncharacterized protein</fullName>
    </submittedName>
</protein>
<dbReference type="EMBL" id="LNIX01000005">
    <property type="protein sequence ID" value="OXA54332.1"/>
    <property type="molecule type" value="Genomic_DNA"/>
</dbReference>
<feature type="transmembrane region" description="Helical" evidence="1">
    <location>
        <begin position="83"/>
        <end position="103"/>
    </location>
</feature>
<feature type="transmembrane region" description="Helical" evidence="1">
    <location>
        <begin position="151"/>
        <end position="172"/>
    </location>
</feature>
<reference evidence="2 3" key="1">
    <citation type="submission" date="2015-12" db="EMBL/GenBank/DDBJ databases">
        <title>The genome of Folsomia candida.</title>
        <authorList>
            <person name="Faddeeva A."/>
            <person name="Derks M.F."/>
            <person name="Anvar Y."/>
            <person name="Smit S."/>
            <person name="Van Straalen N."/>
            <person name="Roelofs D."/>
        </authorList>
    </citation>
    <scope>NUCLEOTIDE SEQUENCE [LARGE SCALE GENOMIC DNA]</scope>
    <source>
        <strain evidence="2 3">VU population</strain>
        <tissue evidence="2">Whole body</tissue>
    </source>
</reference>
<feature type="transmembrane region" description="Helical" evidence="1">
    <location>
        <begin position="282"/>
        <end position="304"/>
    </location>
</feature>
<dbReference type="AlphaFoldDB" id="A0A226E9N3"/>